<evidence type="ECO:0000256" key="1">
    <source>
        <dbReference type="SAM" id="MobiDB-lite"/>
    </source>
</evidence>
<gene>
    <name evidence="2" type="ORF">NPIL_93491</name>
</gene>
<dbReference type="EMBL" id="BMAW01100079">
    <property type="protein sequence ID" value="GFS93255.1"/>
    <property type="molecule type" value="Genomic_DNA"/>
</dbReference>
<feature type="region of interest" description="Disordered" evidence="1">
    <location>
        <begin position="69"/>
        <end position="104"/>
    </location>
</feature>
<comment type="caution">
    <text evidence="2">The sequence shown here is derived from an EMBL/GenBank/DDBJ whole genome shotgun (WGS) entry which is preliminary data.</text>
</comment>
<sequence length="214" mass="23541">MPTTAICKKSSPPPIVPHQIFVQAEVHHRNNSQITQNSSPRKCTLCPFIAIKQIGLRLHYFKNHGLRKIPSGLNLPQNSTLPNQDKKTKSSLPHTSSQVNKVNPAPSKIVHQNTSTIQTKNCSSIQVPTLSSPVITTQIFTANPTPPGTQVSNQPPNPMISSLPIVPFVSIHNSILQYSFPLQTRLQCPIEGCNASFGTKSWFTTNTSIKKHLN</sequence>
<name>A0A8X6N4D8_NEPPI</name>
<reference evidence="2" key="1">
    <citation type="submission" date="2020-08" db="EMBL/GenBank/DDBJ databases">
        <title>Multicomponent nature underlies the extraordinary mechanical properties of spider dragline silk.</title>
        <authorList>
            <person name="Kono N."/>
            <person name="Nakamura H."/>
            <person name="Mori M."/>
            <person name="Yoshida Y."/>
            <person name="Ohtoshi R."/>
            <person name="Malay A.D."/>
            <person name="Moran D.A.P."/>
            <person name="Tomita M."/>
            <person name="Numata K."/>
            <person name="Arakawa K."/>
        </authorList>
    </citation>
    <scope>NUCLEOTIDE SEQUENCE</scope>
</reference>
<proteinExistence type="predicted"/>
<protein>
    <submittedName>
        <fullName evidence="2">Uncharacterized protein</fullName>
    </submittedName>
</protein>
<dbReference type="AlphaFoldDB" id="A0A8X6N4D8"/>
<keyword evidence="3" id="KW-1185">Reference proteome</keyword>
<feature type="compositionally biased region" description="Polar residues" evidence="1">
    <location>
        <begin position="90"/>
        <end position="101"/>
    </location>
</feature>
<evidence type="ECO:0000313" key="2">
    <source>
        <dbReference type="EMBL" id="GFS93255.1"/>
    </source>
</evidence>
<feature type="non-terminal residue" evidence="2">
    <location>
        <position position="214"/>
    </location>
</feature>
<evidence type="ECO:0000313" key="3">
    <source>
        <dbReference type="Proteomes" id="UP000887013"/>
    </source>
</evidence>
<accession>A0A8X6N4D8</accession>
<feature type="compositionally biased region" description="Polar residues" evidence="1">
    <location>
        <begin position="74"/>
        <end position="83"/>
    </location>
</feature>
<dbReference type="Proteomes" id="UP000887013">
    <property type="component" value="Unassembled WGS sequence"/>
</dbReference>
<organism evidence="2 3">
    <name type="scientific">Nephila pilipes</name>
    <name type="common">Giant wood spider</name>
    <name type="synonym">Nephila maculata</name>
    <dbReference type="NCBI Taxonomy" id="299642"/>
    <lineage>
        <taxon>Eukaryota</taxon>
        <taxon>Metazoa</taxon>
        <taxon>Ecdysozoa</taxon>
        <taxon>Arthropoda</taxon>
        <taxon>Chelicerata</taxon>
        <taxon>Arachnida</taxon>
        <taxon>Araneae</taxon>
        <taxon>Araneomorphae</taxon>
        <taxon>Entelegynae</taxon>
        <taxon>Araneoidea</taxon>
        <taxon>Nephilidae</taxon>
        <taxon>Nephila</taxon>
    </lineage>
</organism>